<feature type="chain" id="PRO_5002044776" evidence="1">
    <location>
        <begin position="27"/>
        <end position="56"/>
    </location>
</feature>
<reference evidence="2" key="1">
    <citation type="submission" date="2014-09" db="EMBL/GenBank/DDBJ databases">
        <authorList>
            <person name="Magalhaes I.L.F."/>
            <person name="Oliveira U."/>
            <person name="Santos F.R."/>
            <person name="Vidigal T.H.D.A."/>
            <person name="Brescovit A.D."/>
            <person name="Santos A.J."/>
        </authorList>
    </citation>
    <scope>NUCLEOTIDE SEQUENCE</scope>
    <source>
        <tissue evidence="2">Shoot tissue taken approximately 20 cm above the soil surface</tissue>
    </source>
</reference>
<dbReference type="AlphaFoldDB" id="A0A0A9G429"/>
<evidence type="ECO:0000313" key="2">
    <source>
        <dbReference type="EMBL" id="JAE15398.1"/>
    </source>
</evidence>
<reference evidence="2" key="2">
    <citation type="journal article" date="2015" name="Data Brief">
        <title>Shoot transcriptome of the giant reed, Arundo donax.</title>
        <authorList>
            <person name="Barrero R.A."/>
            <person name="Guerrero F.D."/>
            <person name="Moolhuijzen P."/>
            <person name="Goolsby J.A."/>
            <person name="Tidwell J."/>
            <person name="Bellgard S.E."/>
            <person name="Bellgard M.I."/>
        </authorList>
    </citation>
    <scope>NUCLEOTIDE SEQUENCE</scope>
    <source>
        <tissue evidence="2">Shoot tissue taken approximately 20 cm above the soil surface</tissue>
    </source>
</reference>
<name>A0A0A9G429_ARUDO</name>
<accession>A0A0A9G429</accession>
<protein>
    <submittedName>
        <fullName evidence="2">Uncharacterized protein</fullName>
    </submittedName>
</protein>
<dbReference type="EMBL" id="GBRH01182498">
    <property type="protein sequence ID" value="JAE15398.1"/>
    <property type="molecule type" value="Transcribed_RNA"/>
</dbReference>
<proteinExistence type="predicted"/>
<keyword evidence="1" id="KW-0732">Signal</keyword>
<evidence type="ECO:0000256" key="1">
    <source>
        <dbReference type="SAM" id="SignalP"/>
    </source>
</evidence>
<organism evidence="2">
    <name type="scientific">Arundo donax</name>
    <name type="common">Giant reed</name>
    <name type="synonym">Donax arundinaceus</name>
    <dbReference type="NCBI Taxonomy" id="35708"/>
    <lineage>
        <taxon>Eukaryota</taxon>
        <taxon>Viridiplantae</taxon>
        <taxon>Streptophyta</taxon>
        <taxon>Embryophyta</taxon>
        <taxon>Tracheophyta</taxon>
        <taxon>Spermatophyta</taxon>
        <taxon>Magnoliopsida</taxon>
        <taxon>Liliopsida</taxon>
        <taxon>Poales</taxon>
        <taxon>Poaceae</taxon>
        <taxon>PACMAD clade</taxon>
        <taxon>Arundinoideae</taxon>
        <taxon>Arundineae</taxon>
        <taxon>Arundo</taxon>
    </lineage>
</organism>
<feature type="signal peptide" evidence="1">
    <location>
        <begin position="1"/>
        <end position="26"/>
    </location>
</feature>
<sequence length="56" mass="6298">MTLRKCTFSCHVISLTCLSLSLVSLSQTSTKTSYCNICVSSFVLYMNFCDEIYSPK</sequence>